<dbReference type="InterPro" id="IPR046829">
    <property type="entry name" value="Calmod_bind_C"/>
</dbReference>
<comment type="subcellular location">
    <subcellularLocation>
        <location evidence="1">Nucleus</location>
    </subcellularLocation>
</comment>
<organism evidence="11 12">
    <name type="scientific">Trapa natans</name>
    <name type="common">Water chestnut</name>
    <dbReference type="NCBI Taxonomy" id="22666"/>
    <lineage>
        <taxon>Eukaryota</taxon>
        <taxon>Viridiplantae</taxon>
        <taxon>Streptophyta</taxon>
        <taxon>Embryophyta</taxon>
        <taxon>Tracheophyta</taxon>
        <taxon>Spermatophyta</taxon>
        <taxon>Magnoliopsida</taxon>
        <taxon>eudicotyledons</taxon>
        <taxon>Gunneridae</taxon>
        <taxon>Pentapetalae</taxon>
        <taxon>rosids</taxon>
        <taxon>malvids</taxon>
        <taxon>Myrtales</taxon>
        <taxon>Lythraceae</taxon>
        <taxon>Trapa</taxon>
    </lineage>
</organism>
<dbReference type="GO" id="GO:0043565">
    <property type="term" value="F:sequence-specific DNA binding"/>
    <property type="evidence" value="ECO:0007669"/>
    <property type="project" value="TreeGrafter"/>
</dbReference>
<dbReference type="InterPro" id="IPR046830">
    <property type="entry name" value="Calmod_bind_M"/>
</dbReference>
<evidence type="ECO:0000259" key="8">
    <source>
        <dbReference type="Pfam" id="PF07887"/>
    </source>
</evidence>
<feature type="domain" description="Calmodulin binding protein C-terminal" evidence="10">
    <location>
        <begin position="312"/>
        <end position="373"/>
    </location>
</feature>
<dbReference type="Pfam" id="PF20451">
    <property type="entry name" value="Calmod_bind_M"/>
    <property type="match status" value="1"/>
</dbReference>
<evidence type="ECO:0000256" key="7">
    <source>
        <dbReference type="ARBA" id="ARBA00023242"/>
    </source>
</evidence>
<evidence type="ECO:0000256" key="1">
    <source>
        <dbReference type="ARBA" id="ARBA00004123"/>
    </source>
</evidence>
<reference evidence="11 12" key="1">
    <citation type="journal article" date="2023" name="Hortic Res">
        <title>Pangenome of water caltrop reveals structural variations and asymmetric subgenome divergence after allopolyploidization.</title>
        <authorList>
            <person name="Zhang X."/>
            <person name="Chen Y."/>
            <person name="Wang L."/>
            <person name="Yuan Y."/>
            <person name="Fang M."/>
            <person name="Shi L."/>
            <person name="Lu R."/>
            <person name="Comes H.P."/>
            <person name="Ma Y."/>
            <person name="Chen Y."/>
            <person name="Huang G."/>
            <person name="Zhou Y."/>
            <person name="Zheng Z."/>
            <person name="Qiu Y."/>
        </authorList>
    </citation>
    <scope>NUCLEOTIDE SEQUENCE [LARGE SCALE GENOMIC DNA]</scope>
    <source>
        <strain evidence="11">F231</strain>
    </source>
</reference>
<dbReference type="GO" id="GO:0005516">
    <property type="term" value="F:calmodulin binding"/>
    <property type="evidence" value="ECO:0007669"/>
    <property type="project" value="InterPro"/>
</dbReference>
<comment type="caution">
    <text evidence="11">The sequence shown here is derived from an EMBL/GenBank/DDBJ whole genome shotgun (WGS) entry which is preliminary data.</text>
</comment>
<evidence type="ECO:0000313" key="11">
    <source>
        <dbReference type="EMBL" id="KAK4804399.1"/>
    </source>
</evidence>
<dbReference type="GO" id="GO:0080142">
    <property type="term" value="P:regulation of salicylic acid biosynthetic process"/>
    <property type="evidence" value="ECO:0007669"/>
    <property type="project" value="TreeGrafter"/>
</dbReference>
<keyword evidence="6" id="KW-0804">Transcription</keyword>
<dbReference type="GO" id="GO:0005634">
    <property type="term" value="C:nucleus"/>
    <property type="evidence" value="ECO:0007669"/>
    <property type="project" value="UniProtKB-SubCell"/>
</dbReference>
<evidence type="ECO:0000259" key="9">
    <source>
        <dbReference type="Pfam" id="PF20451"/>
    </source>
</evidence>
<dbReference type="Pfam" id="PF07887">
    <property type="entry name" value="Calmodulin_bind"/>
    <property type="match status" value="1"/>
</dbReference>
<feature type="domain" description="Calmodulin binding protein central" evidence="9">
    <location>
        <begin position="241"/>
        <end position="306"/>
    </location>
</feature>
<keyword evidence="3" id="KW-0805">Transcription regulation</keyword>
<name>A0AAN7MF97_TRANT</name>
<protein>
    <recommendedName>
        <fullName evidence="13">Calmodulin-binding protein</fullName>
    </recommendedName>
</protein>
<gene>
    <name evidence="11" type="ORF">SAY86_004216</name>
</gene>
<evidence type="ECO:0000256" key="5">
    <source>
        <dbReference type="ARBA" id="ARBA00023159"/>
    </source>
</evidence>
<evidence type="ECO:0000256" key="2">
    <source>
        <dbReference type="ARBA" id="ARBA00007214"/>
    </source>
</evidence>
<accession>A0AAN7MF97</accession>
<evidence type="ECO:0000256" key="6">
    <source>
        <dbReference type="ARBA" id="ARBA00023163"/>
    </source>
</evidence>
<evidence type="ECO:0000256" key="3">
    <source>
        <dbReference type="ARBA" id="ARBA00023015"/>
    </source>
</evidence>
<dbReference type="AlphaFoldDB" id="A0AAN7MF97"/>
<evidence type="ECO:0008006" key="13">
    <source>
        <dbReference type="Google" id="ProtNLM"/>
    </source>
</evidence>
<dbReference type="EMBL" id="JAXQNO010000001">
    <property type="protein sequence ID" value="KAK4804399.1"/>
    <property type="molecule type" value="Genomic_DNA"/>
</dbReference>
<dbReference type="InterPro" id="IPR012416">
    <property type="entry name" value="CBP60"/>
</dbReference>
<evidence type="ECO:0000259" key="10">
    <source>
        <dbReference type="Pfam" id="PF20452"/>
    </source>
</evidence>
<dbReference type="GO" id="GO:0003700">
    <property type="term" value="F:DNA-binding transcription factor activity"/>
    <property type="evidence" value="ECO:0007669"/>
    <property type="project" value="TreeGrafter"/>
</dbReference>
<dbReference type="PANTHER" id="PTHR31713">
    <property type="entry name" value="OS02G0177800 PROTEIN"/>
    <property type="match status" value="1"/>
</dbReference>
<feature type="domain" description="Calmodulin binding protein-like N-terminal" evidence="8">
    <location>
        <begin position="82"/>
        <end position="228"/>
    </location>
</feature>
<sequence>MSQKRPTEEAASTDDKRRRFPNLKSVIMEVMRTQSIQWLGQMLEPSIRKVVKEEVEHALVKHFTPIKRSCGKEGHPSRARYLQLQFINSISPPVFTGAQVEGVGNHNIKVALVDGVTGKIVNSGPESSAKVEIVVLEGDFGGDEENNWTHRDFQNNIVRERLGKKPLLSGDLILKLKDGTAVVDEITFSDNSSWTRSRRFRLGIRVIDDFDGVKIKEAKTEPFIVKDHRGELYKKHHPPSLLDEVWRLEKIGKDGAFHRRLTQANIKSVKDFLVRLFIDPSNLRDILGPGMSSKMWEVTEEHAKTCAPDKTLYLYCPCSSQLRSGVIFDIMGQIAGLLSDGQYTPISGVPETEKAIAQEWLASASQHWEEVRSFDSEASLVAYFSRMNSSLCRQSSPRTENSSPSSLMASNRLAFDYREPSVSSTDYFTDMRGFNDYSFDFDQTLAFPSQACSSVLNCDSVSLNHDFSNEEDLRFFDPQTDPQSNNNSFTIKHSFDANSRAQRRWRKLFNVFKWISVRNLVVSRNKLDRDASVPVTS</sequence>
<keyword evidence="7" id="KW-0539">Nucleus</keyword>
<evidence type="ECO:0000313" key="12">
    <source>
        <dbReference type="Proteomes" id="UP001346149"/>
    </source>
</evidence>
<proteinExistence type="inferred from homology"/>
<keyword evidence="5" id="KW-0010">Activator</keyword>
<dbReference type="Proteomes" id="UP001346149">
    <property type="component" value="Unassembled WGS sequence"/>
</dbReference>
<dbReference type="Pfam" id="PF20452">
    <property type="entry name" value="Calmod_bind_C"/>
    <property type="match status" value="1"/>
</dbReference>
<evidence type="ECO:0000256" key="4">
    <source>
        <dbReference type="ARBA" id="ARBA00023125"/>
    </source>
</evidence>
<keyword evidence="4" id="KW-0238">DNA-binding</keyword>
<keyword evidence="12" id="KW-1185">Reference proteome</keyword>
<comment type="similarity">
    <text evidence="2">Belongs to the plant ACBP60 protein family.</text>
</comment>
<dbReference type="PANTHER" id="PTHR31713:SF14">
    <property type="entry name" value="CALMODULIN-BINDING PROTEIN 60 A"/>
    <property type="match status" value="1"/>
</dbReference>
<dbReference type="InterPro" id="IPR046831">
    <property type="entry name" value="Calmodulin_bind_N"/>
</dbReference>